<dbReference type="PROSITE" id="PS50111">
    <property type="entry name" value="CHEMOTAXIS_TRANSDUC_2"/>
    <property type="match status" value="1"/>
</dbReference>
<dbReference type="GO" id="GO:0004888">
    <property type="term" value="F:transmembrane signaling receptor activity"/>
    <property type="evidence" value="ECO:0007669"/>
    <property type="project" value="InterPro"/>
</dbReference>
<keyword evidence="6" id="KW-1133">Transmembrane helix</keyword>
<dbReference type="GO" id="GO:0005886">
    <property type="term" value="C:plasma membrane"/>
    <property type="evidence" value="ECO:0007669"/>
    <property type="project" value="TreeGrafter"/>
</dbReference>
<keyword evidence="6" id="KW-0472">Membrane</keyword>
<dbReference type="Pfam" id="PF00015">
    <property type="entry name" value="MCPsignal"/>
    <property type="match status" value="1"/>
</dbReference>
<accession>A0A9E9LYP3</accession>
<evidence type="ECO:0000259" key="7">
    <source>
        <dbReference type="PROSITE" id="PS50111"/>
    </source>
</evidence>
<dbReference type="SUPFAM" id="SSF58104">
    <property type="entry name" value="Methyl-accepting chemotaxis protein (MCP) signaling domain"/>
    <property type="match status" value="1"/>
</dbReference>
<dbReference type="PRINTS" id="PR00260">
    <property type="entry name" value="CHEMTRNSDUCR"/>
</dbReference>
<gene>
    <name evidence="9" type="ORF">NB640_10660</name>
</gene>
<feature type="transmembrane region" description="Helical" evidence="6">
    <location>
        <begin position="186"/>
        <end position="205"/>
    </location>
</feature>
<dbReference type="AlphaFoldDB" id="A0A9E9LYP3"/>
<evidence type="ECO:0000256" key="6">
    <source>
        <dbReference type="SAM" id="Phobius"/>
    </source>
</evidence>
<dbReference type="PANTHER" id="PTHR43531:SF14">
    <property type="entry name" value="METHYL-ACCEPTING CHEMOTAXIS PROTEIN I-RELATED"/>
    <property type="match status" value="1"/>
</dbReference>
<evidence type="ECO:0000313" key="9">
    <source>
        <dbReference type="EMBL" id="WAW09678.1"/>
    </source>
</evidence>
<organism evidence="9 10">
    <name type="scientific">Oxalobacter vibrioformis</name>
    <dbReference type="NCBI Taxonomy" id="933080"/>
    <lineage>
        <taxon>Bacteria</taxon>
        <taxon>Pseudomonadati</taxon>
        <taxon>Pseudomonadota</taxon>
        <taxon>Betaproteobacteria</taxon>
        <taxon>Burkholderiales</taxon>
        <taxon>Oxalobacteraceae</taxon>
        <taxon>Oxalobacter</taxon>
    </lineage>
</organism>
<dbReference type="GO" id="GO:0007165">
    <property type="term" value="P:signal transduction"/>
    <property type="evidence" value="ECO:0007669"/>
    <property type="project" value="UniProtKB-KW"/>
</dbReference>
<keyword evidence="2" id="KW-0488">Methylation</keyword>
<keyword evidence="10" id="KW-1185">Reference proteome</keyword>
<evidence type="ECO:0000256" key="5">
    <source>
        <dbReference type="SAM" id="MobiDB-lite"/>
    </source>
</evidence>
<dbReference type="FunFam" id="1.10.287.950:FF:000001">
    <property type="entry name" value="Methyl-accepting chemotaxis sensory transducer"/>
    <property type="match status" value="1"/>
</dbReference>
<dbReference type="PANTHER" id="PTHR43531">
    <property type="entry name" value="PROTEIN ICFG"/>
    <property type="match status" value="1"/>
</dbReference>
<evidence type="ECO:0000259" key="8">
    <source>
        <dbReference type="PROSITE" id="PS50885"/>
    </source>
</evidence>
<reference evidence="9" key="1">
    <citation type="journal article" date="2022" name="Front. Microbiol.">
        <title>New perspectives on an old grouping: The genomic and phenotypic variability of Oxalobacter formigenes and the implications for calcium oxalate stone prevention.</title>
        <authorList>
            <person name="Chmiel J.A."/>
            <person name="Carr C."/>
            <person name="Stuivenberg G.A."/>
            <person name="Venema R."/>
            <person name="Chanyi R.M."/>
            <person name="Al K.F."/>
            <person name="Giguere D."/>
            <person name="Say H."/>
            <person name="Akouris P.P."/>
            <person name="Dominguez Romero S.A."/>
            <person name="Kwong A."/>
            <person name="Tai V."/>
            <person name="Koval S.F."/>
            <person name="Razvi H."/>
            <person name="Bjazevic J."/>
            <person name="Burton J.P."/>
        </authorList>
    </citation>
    <scope>NUCLEOTIDE SEQUENCE</scope>
    <source>
        <strain evidence="9">WoOx3</strain>
    </source>
</reference>
<evidence type="ECO:0000313" key="10">
    <source>
        <dbReference type="Proteomes" id="UP001156215"/>
    </source>
</evidence>
<dbReference type="InterPro" id="IPR047347">
    <property type="entry name" value="YvaQ-like_sensor"/>
</dbReference>
<dbReference type="EMBL" id="CP098242">
    <property type="protein sequence ID" value="WAW09678.1"/>
    <property type="molecule type" value="Genomic_DNA"/>
</dbReference>
<dbReference type="InterPro" id="IPR024478">
    <property type="entry name" value="HlyB_4HB_MCP"/>
</dbReference>
<dbReference type="CDD" id="cd06225">
    <property type="entry name" value="HAMP"/>
    <property type="match status" value="1"/>
</dbReference>
<feature type="region of interest" description="Disordered" evidence="5">
    <location>
        <begin position="520"/>
        <end position="557"/>
    </location>
</feature>
<evidence type="ECO:0000256" key="4">
    <source>
        <dbReference type="PROSITE-ProRule" id="PRU00284"/>
    </source>
</evidence>
<keyword evidence="4" id="KW-0807">Transducer</keyword>
<dbReference type="CDD" id="cd19411">
    <property type="entry name" value="MCP2201-like_sensor"/>
    <property type="match status" value="1"/>
</dbReference>
<dbReference type="InterPro" id="IPR003660">
    <property type="entry name" value="HAMP_dom"/>
</dbReference>
<dbReference type="SMART" id="SM00283">
    <property type="entry name" value="MA"/>
    <property type="match status" value="1"/>
</dbReference>
<dbReference type="PROSITE" id="PS50885">
    <property type="entry name" value="HAMP"/>
    <property type="match status" value="1"/>
</dbReference>
<dbReference type="Pfam" id="PF12729">
    <property type="entry name" value="4HB_MCP_1"/>
    <property type="match status" value="1"/>
</dbReference>
<comment type="similarity">
    <text evidence="3">Belongs to the methyl-accepting chemotaxis (MCP) protein family.</text>
</comment>
<evidence type="ECO:0000256" key="2">
    <source>
        <dbReference type="ARBA" id="ARBA00022481"/>
    </source>
</evidence>
<dbReference type="Proteomes" id="UP001156215">
    <property type="component" value="Chromosome"/>
</dbReference>
<dbReference type="InterPro" id="IPR004090">
    <property type="entry name" value="Chemotax_Me-accpt_rcpt"/>
</dbReference>
<evidence type="ECO:0000256" key="1">
    <source>
        <dbReference type="ARBA" id="ARBA00004370"/>
    </source>
</evidence>
<dbReference type="GO" id="GO:0006935">
    <property type="term" value="P:chemotaxis"/>
    <property type="evidence" value="ECO:0007669"/>
    <property type="project" value="InterPro"/>
</dbReference>
<evidence type="ECO:0000256" key="3">
    <source>
        <dbReference type="ARBA" id="ARBA00029447"/>
    </source>
</evidence>
<name>A0A9E9LYP3_9BURK</name>
<protein>
    <submittedName>
        <fullName evidence="9">Methyl-accepting chemotaxis protein</fullName>
    </submittedName>
</protein>
<dbReference type="SMART" id="SM00304">
    <property type="entry name" value="HAMP"/>
    <property type="match status" value="1"/>
</dbReference>
<proteinExistence type="inferred from homology"/>
<feature type="domain" description="HAMP" evidence="8">
    <location>
        <begin position="207"/>
        <end position="259"/>
    </location>
</feature>
<dbReference type="Gene3D" id="1.10.287.950">
    <property type="entry name" value="Methyl-accepting chemotaxis protein"/>
    <property type="match status" value="1"/>
</dbReference>
<dbReference type="InterPro" id="IPR004089">
    <property type="entry name" value="MCPsignal_dom"/>
</dbReference>
<sequence length="557" mass="60291">MKIGARLTSGFILVLILMIAMAITGIWELQQVADASDHLMTHTVNLEKDAVNWLSKTTLNGERAYVLALGQEPEDEKAIEASMKQTSAQISEIQKRLQEAVATDTGRQLLATIAEKRKIYVDIRKEVIKLQHEQKYDAAKVHLHQKMVPARDDYVKSINDFADAQAERSAKTHQEILSIYQTGRSIIIGITAVALILSIIIAWRLTTGITRPLNRAVQVAETVASGDLTVQVEITGNDETAQLMRAMKNMVDSLLKVIGEVSNSASTIATASEQIASGNLDLSSRTEQQASSLEETASAMEELTSTVRQNGDNARQANQLATSAYDVSVKGGEAINRVVATMNDIDESANKIVDIISVIDGIAFQTNILALNASVEAARAGEQGRGFAVVASEVRSLAQRSATAAREIKSLIDDSVDKVRSGSQLVHSATETMNEIGTSIRRVNDIMNDITQATQEQISGIEQINMAVTEMDTVSQQNAALVSQATSATSSLRDQASNLAELVHVFNIGSYHSTVKPVAKLKSSKPATPARKPAQLAKPSSQKVAAITNEEDNWEEF</sequence>
<feature type="domain" description="Methyl-accepting transducer" evidence="7">
    <location>
        <begin position="264"/>
        <end position="493"/>
    </location>
</feature>
<comment type="subcellular location">
    <subcellularLocation>
        <location evidence="1">Membrane</location>
    </subcellularLocation>
</comment>
<dbReference type="InterPro" id="IPR051310">
    <property type="entry name" value="MCP_chemotaxis"/>
</dbReference>
<keyword evidence="6" id="KW-0812">Transmembrane</keyword>
<dbReference type="CDD" id="cd11386">
    <property type="entry name" value="MCP_signal"/>
    <property type="match status" value="1"/>
</dbReference>
<dbReference type="KEGG" id="ovb:NB640_10660"/>
<dbReference type="RefSeq" id="WP_269308682.1">
    <property type="nucleotide sequence ID" value="NZ_CP098242.1"/>
</dbReference>
<dbReference type="Pfam" id="PF00672">
    <property type="entry name" value="HAMP"/>
    <property type="match status" value="1"/>
</dbReference>